<dbReference type="KEGG" id="vcn:VOLCADRAFT_94426"/>
<evidence type="ECO:0000256" key="2">
    <source>
        <dbReference type="SAM" id="MobiDB-lite"/>
    </source>
</evidence>
<dbReference type="InterPro" id="IPR011043">
    <property type="entry name" value="Gal_Oxase/kelch_b-propeller"/>
</dbReference>
<evidence type="ECO:0000256" key="3">
    <source>
        <dbReference type="SAM" id="SignalP"/>
    </source>
</evidence>
<gene>
    <name evidence="6" type="ORF">VOLCADRAFT_94426</name>
</gene>
<dbReference type="PANTHER" id="PTHR32208:SF21">
    <property type="entry name" value="LOW QUALITY PROTEIN: ALDEHYDE OXIDASE GLOX-LIKE"/>
    <property type="match status" value="1"/>
</dbReference>
<organism evidence="7">
    <name type="scientific">Volvox carteri f. nagariensis</name>
    <dbReference type="NCBI Taxonomy" id="3068"/>
    <lineage>
        <taxon>Eukaryota</taxon>
        <taxon>Viridiplantae</taxon>
        <taxon>Chlorophyta</taxon>
        <taxon>core chlorophytes</taxon>
        <taxon>Chlorophyceae</taxon>
        <taxon>CS clade</taxon>
        <taxon>Chlamydomonadales</taxon>
        <taxon>Volvocaceae</taxon>
        <taxon>Volvox</taxon>
    </lineage>
</organism>
<reference evidence="6 7" key="1">
    <citation type="journal article" date="2010" name="Science">
        <title>Genomic analysis of organismal complexity in the multicellular green alga Volvox carteri.</title>
        <authorList>
            <person name="Prochnik S.E."/>
            <person name="Umen J."/>
            <person name="Nedelcu A.M."/>
            <person name="Hallmann A."/>
            <person name="Miller S.M."/>
            <person name="Nishii I."/>
            <person name="Ferris P."/>
            <person name="Kuo A."/>
            <person name="Mitros T."/>
            <person name="Fritz-Laylin L.K."/>
            <person name="Hellsten U."/>
            <person name="Chapman J."/>
            <person name="Simakov O."/>
            <person name="Rensing S.A."/>
            <person name="Terry A."/>
            <person name="Pangilinan J."/>
            <person name="Kapitonov V."/>
            <person name="Jurka J."/>
            <person name="Salamov A."/>
            <person name="Shapiro H."/>
            <person name="Schmutz J."/>
            <person name="Grimwood J."/>
            <person name="Lindquist E."/>
            <person name="Lucas S."/>
            <person name="Grigoriev I.V."/>
            <person name="Schmitt R."/>
            <person name="Kirk D."/>
            <person name="Rokhsar D.S."/>
        </authorList>
    </citation>
    <scope>NUCLEOTIDE SEQUENCE [LARGE SCALE GENOMIC DNA]</scope>
    <source>
        <strain evidence="7">f. Nagariensis / Eve</strain>
    </source>
</reference>
<dbReference type="InterPro" id="IPR014756">
    <property type="entry name" value="Ig_E-set"/>
</dbReference>
<evidence type="ECO:0000256" key="1">
    <source>
        <dbReference type="ARBA" id="ARBA00022729"/>
    </source>
</evidence>
<dbReference type="InterPro" id="IPR037293">
    <property type="entry name" value="Gal_Oxidase_central_sf"/>
</dbReference>
<dbReference type="Gene3D" id="2.130.10.80">
    <property type="entry name" value="Galactose oxidase/kelch, beta-propeller"/>
    <property type="match status" value="1"/>
</dbReference>
<dbReference type="AlphaFoldDB" id="D8U4S1"/>
<feature type="domain" description="Glyoxal oxidase N-terminal" evidence="4">
    <location>
        <begin position="169"/>
        <end position="505"/>
    </location>
</feature>
<dbReference type="InterPro" id="IPR009880">
    <property type="entry name" value="Glyoxal_oxidase_N"/>
</dbReference>
<dbReference type="Proteomes" id="UP000001058">
    <property type="component" value="Unassembled WGS sequence"/>
</dbReference>
<name>D8U4S1_VOLCA</name>
<dbReference type="Gene3D" id="2.60.40.10">
    <property type="entry name" value="Immunoglobulins"/>
    <property type="match status" value="1"/>
</dbReference>
<evidence type="ECO:0000259" key="5">
    <source>
        <dbReference type="Pfam" id="PF09118"/>
    </source>
</evidence>
<dbReference type="OrthoDB" id="2019572at2759"/>
<dbReference type="InterPro" id="IPR013783">
    <property type="entry name" value="Ig-like_fold"/>
</dbReference>
<evidence type="ECO:0000259" key="4">
    <source>
        <dbReference type="Pfam" id="PF07250"/>
    </source>
</evidence>
<feature type="compositionally biased region" description="Polar residues" evidence="2">
    <location>
        <begin position="65"/>
        <end position="74"/>
    </location>
</feature>
<evidence type="ECO:0000313" key="6">
    <source>
        <dbReference type="EMBL" id="EFJ45239.1"/>
    </source>
</evidence>
<keyword evidence="7" id="KW-1185">Reference proteome</keyword>
<feature type="chain" id="PRO_5003124158" evidence="3">
    <location>
        <begin position="47"/>
        <end position="651"/>
    </location>
</feature>
<feature type="signal peptide" evidence="3">
    <location>
        <begin position="1"/>
        <end position="46"/>
    </location>
</feature>
<evidence type="ECO:0000313" key="7">
    <source>
        <dbReference type="Proteomes" id="UP000001058"/>
    </source>
</evidence>
<dbReference type="STRING" id="3068.D8U4S1"/>
<dbReference type="SUPFAM" id="SSF50965">
    <property type="entry name" value="Galactose oxidase, central domain"/>
    <property type="match status" value="1"/>
</dbReference>
<dbReference type="Pfam" id="PF07250">
    <property type="entry name" value="Glyoxal_oxid_N"/>
    <property type="match status" value="1"/>
</dbReference>
<proteinExistence type="predicted"/>
<dbReference type="CDD" id="cd02851">
    <property type="entry name" value="E_set_GO_C"/>
    <property type="match status" value="1"/>
</dbReference>
<dbReference type="EMBL" id="GL378358">
    <property type="protein sequence ID" value="EFJ45239.1"/>
    <property type="molecule type" value="Genomic_DNA"/>
</dbReference>
<dbReference type="GeneID" id="9616179"/>
<dbReference type="InterPro" id="IPR015202">
    <property type="entry name" value="GO-like_E_set"/>
</dbReference>
<dbReference type="Pfam" id="PF09118">
    <property type="entry name" value="GO-like_E_set"/>
    <property type="match status" value="1"/>
</dbReference>
<keyword evidence="1 3" id="KW-0732">Signal</keyword>
<sequence length="651" mass="70623">MLQQLRKPRRHAPADDRRMRCANVSLPKATTLLLLVSLLFFACASATSTGQASGITHGGGYVSRRGSNSRSGQPVRQEHPGLDFDLGTTSAGFHQSSVPETQALQGGNGGIGRRLRQQLQQPLAATFEMGSFAAPIITIALMHVPTAGPRSRKYFAFWRPYNASHRQSAATFDLDSRKVSLMNNSYDQFCNGPIVQPDGNPLVVGGYNDPANKIQYDGRKWITAYSDRKRKLFPLVQMAYPRWYPTPCLTADKKVLIVGGTVEPDKGPQIPIAELWDPTRPTRTPTAVEMPPAFKATAGLNWYPFIVLLPRGEVAWWGDRGGSITDKDWKEIYTFPSLPSTFPYRTMYKYTSSIVLNAMKPDTTTGEYNSFSITIFGGAPDNAVANSPASNVSARIDMYYCGTGICDNGWVIESMVGQRRVMSTTTVLPNGKVLVHGGGQAGTAGWRKKGRYQGTLPAYQDLVYDPDAPEGSRYTLSDSIGIIHMYHASSCLDLSGKVMSSGCETCGMTGADAGNLPSSIIRSPDRDPDLDYRISFMVPTEIAPPVVRPVITAAPTTVLRGSVFNVTYANGPITGATLAAPCANTHSINMNQRVVFLNMVSDAGGVAFFCAPPLSQPSAAHAGYYQLFLLGANTATGRTYSEGVWIYLADE</sequence>
<dbReference type="SUPFAM" id="SSF81296">
    <property type="entry name" value="E set domains"/>
    <property type="match status" value="1"/>
</dbReference>
<feature type="region of interest" description="Disordered" evidence="2">
    <location>
        <begin position="50"/>
        <end position="82"/>
    </location>
</feature>
<dbReference type="RefSeq" id="XP_002953615.1">
    <property type="nucleotide sequence ID" value="XM_002953569.1"/>
</dbReference>
<dbReference type="InParanoid" id="D8U4S1"/>
<accession>D8U4S1</accession>
<feature type="domain" description="Galactose oxidase-like Early set" evidence="5">
    <location>
        <begin position="548"/>
        <end position="646"/>
    </location>
</feature>
<protein>
    <submittedName>
        <fullName evidence="6">Uncharacterized protein</fullName>
    </submittedName>
</protein>
<dbReference type="PANTHER" id="PTHR32208">
    <property type="entry name" value="SECRETED PROTEIN-RELATED"/>
    <property type="match status" value="1"/>
</dbReference>